<evidence type="ECO:0000259" key="3">
    <source>
        <dbReference type="Pfam" id="PF01522"/>
    </source>
</evidence>
<evidence type="ECO:0000256" key="2">
    <source>
        <dbReference type="ARBA" id="ARBA00022801"/>
    </source>
</evidence>
<reference evidence="4 5" key="1">
    <citation type="submission" date="2016-10" db="EMBL/GenBank/DDBJ databases">
        <authorList>
            <person name="de Groot N.N."/>
        </authorList>
    </citation>
    <scope>NUCLEOTIDE SEQUENCE [LARGE SCALE GENOMIC DNA]</scope>
    <source>
        <strain evidence="4 5">CGMCC 1.6114</strain>
    </source>
</reference>
<evidence type="ECO:0000313" key="4">
    <source>
        <dbReference type="EMBL" id="SFS91117.1"/>
    </source>
</evidence>
<evidence type="ECO:0000313" key="5">
    <source>
        <dbReference type="Proteomes" id="UP000183209"/>
    </source>
</evidence>
<dbReference type="GO" id="GO:0046872">
    <property type="term" value="F:metal ion binding"/>
    <property type="evidence" value="ECO:0007669"/>
    <property type="project" value="UniProtKB-KW"/>
</dbReference>
<accession>A0A1I6TQ67</accession>
<proteinExistence type="predicted"/>
<dbReference type="GO" id="GO:0005975">
    <property type="term" value="P:carbohydrate metabolic process"/>
    <property type="evidence" value="ECO:0007669"/>
    <property type="project" value="InterPro"/>
</dbReference>
<dbReference type="GO" id="GO:0016020">
    <property type="term" value="C:membrane"/>
    <property type="evidence" value="ECO:0007669"/>
    <property type="project" value="TreeGrafter"/>
</dbReference>
<dbReference type="InterPro" id="IPR050248">
    <property type="entry name" value="Polysacc_deacetylase_ArnD"/>
</dbReference>
<organism evidence="4 5">
    <name type="scientific">Zhouia amylolytica</name>
    <dbReference type="NCBI Taxonomy" id="376730"/>
    <lineage>
        <taxon>Bacteria</taxon>
        <taxon>Pseudomonadati</taxon>
        <taxon>Bacteroidota</taxon>
        <taxon>Flavobacteriia</taxon>
        <taxon>Flavobacteriales</taxon>
        <taxon>Flavobacteriaceae</taxon>
        <taxon>Zhouia</taxon>
    </lineage>
</organism>
<dbReference type="PANTHER" id="PTHR10587">
    <property type="entry name" value="GLYCOSYL TRANSFERASE-RELATED"/>
    <property type="match status" value="1"/>
</dbReference>
<gene>
    <name evidence="4" type="ORF">SAMN04487906_2046</name>
</gene>
<dbReference type="InterPro" id="IPR002509">
    <property type="entry name" value="NODB_dom"/>
</dbReference>
<dbReference type="GO" id="GO:0016810">
    <property type="term" value="F:hydrolase activity, acting on carbon-nitrogen (but not peptide) bonds"/>
    <property type="evidence" value="ECO:0007669"/>
    <property type="project" value="InterPro"/>
</dbReference>
<dbReference type="SUPFAM" id="SSF88713">
    <property type="entry name" value="Glycoside hydrolase/deacetylase"/>
    <property type="match status" value="1"/>
</dbReference>
<dbReference type="OrthoDB" id="9812065at2"/>
<dbReference type="EMBL" id="FPAG01000006">
    <property type="protein sequence ID" value="SFS91117.1"/>
    <property type="molecule type" value="Genomic_DNA"/>
</dbReference>
<evidence type="ECO:0000256" key="1">
    <source>
        <dbReference type="ARBA" id="ARBA00022723"/>
    </source>
</evidence>
<keyword evidence="2" id="KW-0378">Hydrolase</keyword>
<dbReference type="PANTHER" id="PTHR10587:SF133">
    <property type="entry name" value="CHITIN DEACETYLASE 1-RELATED"/>
    <property type="match status" value="1"/>
</dbReference>
<sequence>MAIRNCLFSPTSENLPGFSAWCVLVKLSAKPRNASYTNTLPFITITMKYIILVLTFITSLTSIAQPTISFTFDDGSMSKRAGYEFEEWNNMILSALEDAEIQAVFFVKTEGKSNAQGRHLLETWNNKGHFIANHTHSHPNFNREEINAEDFRIELLRADSLINSLSNYTKLFRFPYLKEGNTTTEVDSIRQIMKYYGYKNGHVTIDGSDWYIDSRLRKRLNQNPKAHIEDFKDFYLEHLFERANYYENLSLKLTGRHINHTLLLHHNLAAALFLDDLIAMFKSKGWNVISADEAFKDSIYEQTPNHAGESLIWALAKDSGKYEDELRYPAEDSRYEKKRMDELGL</sequence>
<dbReference type="Pfam" id="PF01522">
    <property type="entry name" value="Polysacc_deac_1"/>
    <property type="match status" value="1"/>
</dbReference>
<dbReference type="AlphaFoldDB" id="A0A1I6TQ67"/>
<keyword evidence="1" id="KW-0479">Metal-binding</keyword>
<dbReference type="Proteomes" id="UP000183209">
    <property type="component" value="Unassembled WGS sequence"/>
</dbReference>
<name>A0A1I6TQ67_9FLAO</name>
<feature type="domain" description="NodB homology" evidence="3">
    <location>
        <begin position="65"/>
        <end position="199"/>
    </location>
</feature>
<dbReference type="InterPro" id="IPR011330">
    <property type="entry name" value="Glyco_hydro/deAcase_b/a-brl"/>
</dbReference>
<protein>
    <submittedName>
        <fullName evidence="4">Polysaccharide deacetylase</fullName>
    </submittedName>
</protein>
<dbReference type="Gene3D" id="3.20.20.370">
    <property type="entry name" value="Glycoside hydrolase/deacetylase"/>
    <property type="match status" value="1"/>
</dbReference>